<dbReference type="GO" id="GO:0006629">
    <property type="term" value="P:lipid metabolic process"/>
    <property type="evidence" value="ECO:0007669"/>
    <property type="project" value="InterPro"/>
</dbReference>
<evidence type="ECO:0000313" key="3">
    <source>
        <dbReference type="Proteomes" id="UP000199169"/>
    </source>
</evidence>
<dbReference type="InterPro" id="IPR017946">
    <property type="entry name" value="PLC-like_Pdiesterase_TIM-brl"/>
</dbReference>
<keyword evidence="3" id="KW-1185">Reference proteome</keyword>
<dbReference type="Proteomes" id="UP000199169">
    <property type="component" value="Unassembled WGS sequence"/>
</dbReference>
<dbReference type="PANTHER" id="PTHR46211:SF1">
    <property type="entry name" value="GLYCEROPHOSPHODIESTER PHOSPHODIESTERASE, CYTOPLASMIC"/>
    <property type="match status" value="1"/>
</dbReference>
<evidence type="ECO:0000259" key="1">
    <source>
        <dbReference type="PROSITE" id="PS51704"/>
    </source>
</evidence>
<reference evidence="2 3" key="1">
    <citation type="submission" date="2016-06" db="EMBL/GenBank/DDBJ databases">
        <authorList>
            <person name="Kjaerup R.B."/>
            <person name="Dalgaard T.S."/>
            <person name="Juul-Madsen H.R."/>
        </authorList>
    </citation>
    <scope>NUCLEOTIDE SEQUENCE [LARGE SCALE GENOMIC DNA]</scope>
    <source>
        <strain evidence="2">3</strain>
    </source>
</reference>
<proteinExistence type="predicted"/>
<sequence>MISPRLGWPLPRVFAHRCGGALAPENTLAGLRIAARLGLRAVEFDVMLSADGTPWLIHDETLERTTNGFGRVCESADTRLRVVDAGVCRHPAFAGELLPTLASAASLCRQLGLRVNVEMKPAAGFEALTGEVVARQVRRLWATGELPLVSSFSETALAAARAAVPELPLGCLHQRPPVDWLVRVRELAAWSLHCAPTSVDDDLLRTASAAGIPLLCYTVNDPLTAAALFQRGVAAVFSDRIDCLGENQPRMIET</sequence>
<dbReference type="RefSeq" id="WP_186407674.1">
    <property type="nucleotide sequence ID" value="NZ_FLQX01000120.1"/>
</dbReference>
<keyword evidence="2" id="KW-0378">Hydrolase</keyword>
<dbReference type="STRING" id="1860102.ACCAA_430011"/>
<dbReference type="Pfam" id="PF03009">
    <property type="entry name" value="GDPD"/>
    <property type="match status" value="1"/>
</dbReference>
<gene>
    <name evidence="2" type="primary">ugpQ</name>
    <name evidence="2" type="ORF">ACCAA_430011</name>
</gene>
<accession>A0A1A8XSB2</accession>
<name>A0A1A8XSB2_9PROT</name>
<dbReference type="EC" id="3.1.4.46" evidence="2"/>
<dbReference type="AlphaFoldDB" id="A0A1A8XSB2"/>
<feature type="domain" description="GP-PDE" evidence="1">
    <location>
        <begin position="11"/>
        <end position="248"/>
    </location>
</feature>
<dbReference type="EMBL" id="FLQX01000120">
    <property type="protein sequence ID" value="SBT07397.1"/>
    <property type="molecule type" value="Genomic_DNA"/>
</dbReference>
<organism evidence="2 3">
    <name type="scientific">Candidatus Accumulibacter aalborgensis</name>
    <dbReference type="NCBI Taxonomy" id="1860102"/>
    <lineage>
        <taxon>Bacteria</taxon>
        <taxon>Pseudomonadati</taxon>
        <taxon>Pseudomonadota</taxon>
        <taxon>Betaproteobacteria</taxon>
        <taxon>Candidatus Accumulibacter</taxon>
    </lineage>
</organism>
<dbReference type="GO" id="GO:0008889">
    <property type="term" value="F:glycerophosphodiester phosphodiesterase activity"/>
    <property type="evidence" value="ECO:0007669"/>
    <property type="project" value="UniProtKB-EC"/>
</dbReference>
<protein>
    <submittedName>
        <fullName evidence="2">Glycerophosphodiester phosphodiesterase, cytosolic</fullName>
        <ecNumber evidence="2">3.1.4.46</ecNumber>
    </submittedName>
</protein>
<evidence type="ECO:0000313" key="2">
    <source>
        <dbReference type="EMBL" id="SBT07397.1"/>
    </source>
</evidence>
<dbReference type="SUPFAM" id="SSF51695">
    <property type="entry name" value="PLC-like phosphodiesterases"/>
    <property type="match status" value="1"/>
</dbReference>
<dbReference type="Gene3D" id="3.20.20.190">
    <property type="entry name" value="Phosphatidylinositol (PI) phosphodiesterase"/>
    <property type="match status" value="1"/>
</dbReference>
<dbReference type="InterPro" id="IPR030395">
    <property type="entry name" value="GP_PDE_dom"/>
</dbReference>
<dbReference type="PROSITE" id="PS51704">
    <property type="entry name" value="GP_PDE"/>
    <property type="match status" value="1"/>
</dbReference>
<dbReference type="NCBIfam" id="NF006989">
    <property type="entry name" value="PRK09454.1"/>
    <property type="match status" value="1"/>
</dbReference>
<dbReference type="PANTHER" id="PTHR46211">
    <property type="entry name" value="GLYCEROPHOSPHORYL DIESTER PHOSPHODIESTERASE"/>
    <property type="match status" value="1"/>
</dbReference>